<feature type="region of interest" description="Disordered" evidence="1">
    <location>
        <begin position="1"/>
        <end position="32"/>
    </location>
</feature>
<evidence type="ECO:0000256" key="1">
    <source>
        <dbReference type="SAM" id="MobiDB-lite"/>
    </source>
</evidence>
<protein>
    <recommendedName>
        <fullName evidence="2">J domain-containing protein</fullName>
    </recommendedName>
</protein>
<reference evidence="3 4" key="1">
    <citation type="journal article" date="2020" name="G3 (Bethesda)">
        <title>Improved Reference Genome for Cyclotella cryptica CCMP332, a Model for Cell Wall Morphogenesis, Salinity Adaptation, and Lipid Production in Diatoms (Bacillariophyta).</title>
        <authorList>
            <person name="Roberts W.R."/>
            <person name="Downey K.M."/>
            <person name="Ruck E.C."/>
            <person name="Traller J.C."/>
            <person name="Alverson A.J."/>
        </authorList>
    </citation>
    <scope>NUCLEOTIDE SEQUENCE [LARGE SCALE GENOMIC DNA]</scope>
    <source>
        <strain evidence="3 4">CCMP332</strain>
    </source>
</reference>
<organism evidence="3 4">
    <name type="scientific">Cyclotella cryptica</name>
    <dbReference type="NCBI Taxonomy" id="29204"/>
    <lineage>
        <taxon>Eukaryota</taxon>
        <taxon>Sar</taxon>
        <taxon>Stramenopiles</taxon>
        <taxon>Ochrophyta</taxon>
        <taxon>Bacillariophyta</taxon>
        <taxon>Coscinodiscophyceae</taxon>
        <taxon>Thalassiosirophycidae</taxon>
        <taxon>Stephanodiscales</taxon>
        <taxon>Stephanodiscaceae</taxon>
        <taxon>Cyclotella</taxon>
    </lineage>
</organism>
<feature type="compositionally biased region" description="Basic and acidic residues" evidence="1">
    <location>
        <begin position="397"/>
        <end position="415"/>
    </location>
</feature>
<dbReference type="PANTHER" id="PTHR43948:SF14">
    <property type="entry name" value="PROTEIN DNAJ, PUTATIVE-RELATED"/>
    <property type="match status" value="1"/>
</dbReference>
<dbReference type="EMBL" id="JABMIG020000067">
    <property type="protein sequence ID" value="KAL3795908.1"/>
    <property type="molecule type" value="Genomic_DNA"/>
</dbReference>
<dbReference type="Proteomes" id="UP001516023">
    <property type="component" value="Unassembled WGS sequence"/>
</dbReference>
<dbReference type="PANTHER" id="PTHR43948">
    <property type="entry name" value="DNAJ HOMOLOG SUBFAMILY B"/>
    <property type="match status" value="1"/>
</dbReference>
<dbReference type="SMART" id="SM00271">
    <property type="entry name" value="DnaJ"/>
    <property type="match status" value="1"/>
</dbReference>
<feature type="region of interest" description="Disordered" evidence="1">
    <location>
        <begin position="294"/>
        <end position="350"/>
    </location>
</feature>
<dbReference type="Gene3D" id="1.10.287.110">
    <property type="entry name" value="DnaJ domain"/>
    <property type="match status" value="1"/>
</dbReference>
<feature type="domain" description="J" evidence="2">
    <location>
        <begin position="21"/>
        <end position="90"/>
    </location>
</feature>
<dbReference type="InterPro" id="IPR001623">
    <property type="entry name" value="DnaJ_domain"/>
</dbReference>
<comment type="caution">
    <text evidence="3">The sequence shown here is derived from an EMBL/GenBank/DDBJ whole genome shotgun (WGS) entry which is preliminary data.</text>
</comment>
<gene>
    <name evidence="3" type="ORF">HJC23_002179</name>
</gene>
<proteinExistence type="predicted"/>
<evidence type="ECO:0000313" key="4">
    <source>
        <dbReference type="Proteomes" id="UP001516023"/>
    </source>
</evidence>
<dbReference type="PROSITE" id="PS50076">
    <property type="entry name" value="DNAJ_2"/>
    <property type="match status" value="1"/>
</dbReference>
<feature type="compositionally biased region" description="Basic and acidic residues" evidence="1">
    <location>
        <begin position="1"/>
        <end position="23"/>
    </location>
</feature>
<keyword evidence="4" id="KW-1185">Reference proteome</keyword>
<dbReference type="SUPFAM" id="SSF46565">
    <property type="entry name" value="Chaperone J-domain"/>
    <property type="match status" value="1"/>
</dbReference>
<dbReference type="InterPro" id="IPR036869">
    <property type="entry name" value="J_dom_sf"/>
</dbReference>
<feature type="compositionally biased region" description="Polar residues" evidence="1">
    <location>
        <begin position="311"/>
        <end position="328"/>
    </location>
</feature>
<feature type="region of interest" description="Disordered" evidence="1">
    <location>
        <begin position="388"/>
        <end position="420"/>
    </location>
</feature>
<dbReference type="AlphaFoldDB" id="A0ABD3Q633"/>
<evidence type="ECO:0000259" key="2">
    <source>
        <dbReference type="PROSITE" id="PS50076"/>
    </source>
</evidence>
<dbReference type="PRINTS" id="PR00625">
    <property type="entry name" value="JDOMAIN"/>
</dbReference>
<accession>A0ABD3Q633</accession>
<sequence>MKTGFSRERVGNRPSTCDRKDPYEVLGVPRGATQAEIKTAYRRLAMKNHPDRVQGDEAKKQATAKFSEISAAYELLTTSGSVGASHPSFAAAAAAGNAPSYEESRPTSYAYSRRFGGGEHHQPFMDSFSQEFDPFGFGTFGNFDFSDPFELFRRTFGNATNEDAPFGPFAGGRPFAVNTPMGMNMATFGRFPSMFGDVAVENFPAQNFGTTTFSSSSFTYSGANGTNSGGSSAKMISTTTTTINGKTVTRREETIINPDGTRKTVIDLTGDDATDHKIPSIRDDDNREIMKHGNNRIKESSRSTQNHKKISNNASRLGTSMAASSSGKIRNGYETFNADPPANSVDQTSEHPRRYKLISKEKFQQHQSRGPSATGNQLMKSRLSENETYVIDPSGVKPEDSKDVTEGKSERRHIEPISQKRTSRKRKFCEVLYRCLFCCFPPCKRRRVTSDS</sequence>
<dbReference type="CDD" id="cd06257">
    <property type="entry name" value="DnaJ"/>
    <property type="match status" value="1"/>
</dbReference>
<evidence type="ECO:0000313" key="3">
    <source>
        <dbReference type="EMBL" id="KAL3795908.1"/>
    </source>
</evidence>
<name>A0ABD3Q633_9STRA</name>
<dbReference type="Pfam" id="PF00226">
    <property type="entry name" value="DnaJ"/>
    <property type="match status" value="1"/>
</dbReference>